<evidence type="ECO:0000313" key="2">
    <source>
        <dbReference type="Proteomes" id="UP000596742"/>
    </source>
</evidence>
<sequence>MIEVIEVDTEQILAKKMKDDEGKKVFDKDEWISAHQIASYFSRCTYQKSVKVQVIETEEDEDLNEIIQQVQEIEHGRNLTLLRHEVLELLQGNCSYFNNI</sequence>
<dbReference type="Proteomes" id="UP000596742">
    <property type="component" value="Unassembled WGS sequence"/>
</dbReference>
<comment type="caution">
    <text evidence="1">The sequence shown here is derived from an EMBL/GenBank/DDBJ whole genome shotgun (WGS) entry which is preliminary data.</text>
</comment>
<dbReference type="AlphaFoldDB" id="A0A8B6CHM0"/>
<evidence type="ECO:0000313" key="1">
    <source>
        <dbReference type="EMBL" id="VDI05400.1"/>
    </source>
</evidence>
<reference evidence="1" key="1">
    <citation type="submission" date="2018-11" db="EMBL/GenBank/DDBJ databases">
        <authorList>
            <person name="Alioto T."/>
            <person name="Alioto T."/>
        </authorList>
    </citation>
    <scope>NUCLEOTIDE SEQUENCE</scope>
</reference>
<accession>A0A8B6CHM0</accession>
<proteinExistence type="predicted"/>
<name>A0A8B6CHM0_MYTGA</name>
<dbReference type="EMBL" id="UYJE01001815">
    <property type="protein sequence ID" value="VDI05400.1"/>
    <property type="molecule type" value="Genomic_DNA"/>
</dbReference>
<organism evidence="1 2">
    <name type="scientific">Mytilus galloprovincialis</name>
    <name type="common">Mediterranean mussel</name>
    <dbReference type="NCBI Taxonomy" id="29158"/>
    <lineage>
        <taxon>Eukaryota</taxon>
        <taxon>Metazoa</taxon>
        <taxon>Spiralia</taxon>
        <taxon>Lophotrochozoa</taxon>
        <taxon>Mollusca</taxon>
        <taxon>Bivalvia</taxon>
        <taxon>Autobranchia</taxon>
        <taxon>Pteriomorphia</taxon>
        <taxon>Mytilida</taxon>
        <taxon>Mytiloidea</taxon>
        <taxon>Mytilidae</taxon>
        <taxon>Mytilinae</taxon>
        <taxon>Mytilus</taxon>
    </lineage>
</organism>
<gene>
    <name evidence="1" type="ORF">MGAL_10B070281</name>
</gene>
<protein>
    <submittedName>
        <fullName evidence="1">Uncharacterized protein</fullName>
    </submittedName>
</protein>
<keyword evidence="2" id="KW-1185">Reference proteome</keyword>